<gene>
    <name evidence="1" type="ORF">PCYB_005970</name>
</gene>
<dbReference type="Proteomes" id="UP000006319">
    <property type="component" value="Unassembled WGS sequence"/>
</dbReference>
<name>K6UNV8_PLACD</name>
<evidence type="ECO:0000313" key="2">
    <source>
        <dbReference type="Proteomes" id="UP000006319"/>
    </source>
</evidence>
<organism evidence="1 2">
    <name type="scientific">Plasmodium cynomolgi (strain B)</name>
    <dbReference type="NCBI Taxonomy" id="1120755"/>
    <lineage>
        <taxon>Eukaryota</taxon>
        <taxon>Sar</taxon>
        <taxon>Alveolata</taxon>
        <taxon>Apicomplexa</taxon>
        <taxon>Aconoidasida</taxon>
        <taxon>Haemosporida</taxon>
        <taxon>Plasmodiidae</taxon>
        <taxon>Plasmodium</taxon>
        <taxon>Plasmodium (Plasmodium)</taxon>
    </lineage>
</organism>
<keyword evidence="2" id="KW-1185">Reference proteome</keyword>
<proteinExistence type="predicted"/>
<sequence length="178" mass="21541">MSLSSGSMDFSRLYLMSSKDLDSEKFYDALDSDFSNIHSYYPICNSELESKKKSDMIPICKKYLRFLDKSEFWGSTRNEYDVSLLLNYWLYDKLNDLFGAINTIEIEIGFGALQYIWAYNEKNQTHKPYYQKLKPNINIFKEPDWEKRKQLYEYYVDFDTLFKYAIIYDNYCEKYYKN</sequence>
<dbReference type="Pfam" id="PF05795">
    <property type="entry name" value="Plasmodium_Vir"/>
    <property type="match status" value="1"/>
</dbReference>
<reference evidence="1 2" key="1">
    <citation type="journal article" date="2012" name="Nat. Genet.">
        <title>Plasmodium cynomolgi genome sequences provide insight into Plasmodium vivax and the monkey malaria clade.</title>
        <authorList>
            <person name="Tachibana S."/>
            <person name="Sullivan S.A."/>
            <person name="Kawai S."/>
            <person name="Nakamura S."/>
            <person name="Kim H.R."/>
            <person name="Goto N."/>
            <person name="Arisue N."/>
            <person name="Palacpac N.M.Q."/>
            <person name="Honma H."/>
            <person name="Yagi M."/>
            <person name="Tougan T."/>
            <person name="Katakai Y."/>
            <person name="Kaneko O."/>
            <person name="Mita T."/>
            <person name="Kita K."/>
            <person name="Yasutomi Y."/>
            <person name="Sutton P.L."/>
            <person name="Shakhbatyan R."/>
            <person name="Horii T."/>
            <person name="Yasunaga T."/>
            <person name="Barnwell J.W."/>
            <person name="Escalante A.A."/>
            <person name="Carlton J.M."/>
            <person name="Tanabe K."/>
        </authorList>
    </citation>
    <scope>NUCLEOTIDE SEQUENCE [LARGE SCALE GENOMIC DNA]</scope>
    <source>
        <strain evidence="1 2">B</strain>
    </source>
</reference>
<dbReference type="RefSeq" id="XP_004228066.1">
    <property type="nucleotide sequence ID" value="XM_004228018.1"/>
</dbReference>
<accession>K6UNV8</accession>
<dbReference type="KEGG" id="pcy:PCYB_005970"/>
<dbReference type="VEuPathDB" id="PlasmoDB:PCYB_005970"/>
<dbReference type="InterPro" id="IPR008780">
    <property type="entry name" value="Plasmodium_Vir"/>
</dbReference>
<protein>
    <submittedName>
        <fullName evidence="1">CYIR protein</fullName>
    </submittedName>
</protein>
<evidence type="ECO:0000313" key="1">
    <source>
        <dbReference type="EMBL" id="GAB69848.1"/>
    </source>
</evidence>
<dbReference type="GeneID" id="14696390"/>
<dbReference type="OrthoDB" id="387297at2759"/>
<dbReference type="EMBL" id="DF157962">
    <property type="protein sequence ID" value="GAB69848.1"/>
    <property type="molecule type" value="Genomic_DNA"/>
</dbReference>
<dbReference type="AlphaFoldDB" id="K6UNV8"/>
<dbReference type="PhylomeDB" id="K6UNV8"/>